<evidence type="ECO:0000259" key="4">
    <source>
        <dbReference type="PROSITE" id="PS50234"/>
    </source>
</evidence>
<dbReference type="InterPro" id="IPR001841">
    <property type="entry name" value="Znf_RING"/>
</dbReference>
<keyword evidence="6" id="KW-1185">Reference proteome</keyword>
<dbReference type="SMART" id="SM00327">
    <property type="entry name" value="VWA"/>
    <property type="match status" value="1"/>
</dbReference>
<name>A0A9Q0FKM0_9ROSI</name>
<dbReference type="Pfam" id="PF00092">
    <property type="entry name" value="VWA"/>
    <property type="match status" value="1"/>
</dbReference>
<comment type="caution">
    <text evidence="5">The sequence shown here is derived from an EMBL/GenBank/DDBJ whole genome shotgun (WGS) entry which is preliminary data.</text>
</comment>
<dbReference type="InterPro" id="IPR002035">
    <property type="entry name" value="VWF_A"/>
</dbReference>
<dbReference type="InterPro" id="IPR013083">
    <property type="entry name" value="Znf_RING/FYVE/PHD"/>
</dbReference>
<keyword evidence="1" id="KW-0862">Zinc</keyword>
<dbReference type="Proteomes" id="UP001141552">
    <property type="component" value="Unassembled WGS sequence"/>
</dbReference>
<dbReference type="SUPFAM" id="SSF53300">
    <property type="entry name" value="vWA-like"/>
    <property type="match status" value="1"/>
</dbReference>
<dbReference type="Pfam" id="PF17123">
    <property type="entry name" value="zf-RING_11"/>
    <property type="match status" value="1"/>
</dbReference>
<dbReference type="PROSITE" id="PS50089">
    <property type="entry name" value="ZF_RING_2"/>
    <property type="match status" value="1"/>
</dbReference>
<feature type="region of interest" description="Disordered" evidence="2">
    <location>
        <begin position="23"/>
        <end position="74"/>
    </location>
</feature>
<dbReference type="Pfam" id="PF14624">
    <property type="entry name" value="Vwaint"/>
    <property type="match status" value="1"/>
</dbReference>
<evidence type="ECO:0008006" key="7">
    <source>
        <dbReference type="Google" id="ProtNLM"/>
    </source>
</evidence>
<dbReference type="Gene3D" id="3.40.50.410">
    <property type="entry name" value="von Willebrand factor, type A domain"/>
    <property type="match status" value="1"/>
</dbReference>
<evidence type="ECO:0000313" key="6">
    <source>
        <dbReference type="Proteomes" id="UP001141552"/>
    </source>
</evidence>
<dbReference type="EMBL" id="JAKUCV010005205">
    <property type="protein sequence ID" value="KAJ4832086.1"/>
    <property type="molecule type" value="Genomic_DNA"/>
</dbReference>
<dbReference type="PANTHER" id="PTHR10579:SF146">
    <property type="entry name" value="RING-TYPE DOMAIN-CONTAINING PROTEIN"/>
    <property type="match status" value="1"/>
</dbReference>
<proteinExistence type="predicted"/>
<accession>A0A9Q0FKM0</accession>
<evidence type="ECO:0000256" key="2">
    <source>
        <dbReference type="SAM" id="MobiDB-lite"/>
    </source>
</evidence>
<dbReference type="GO" id="GO:0008270">
    <property type="term" value="F:zinc ion binding"/>
    <property type="evidence" value="ECO:0007669"/>
    <property type="project" value="UniProtKB-KW"/>
</dbReference>
<protein>
    <recommendedName>
        <fullName evidence="7">RING-type domain-containing protein</fullName>
    </recommendedName>
</protein>
<dbReference type="AlphaFoldDB" id="A0A9Q0FKM0"/>
<feature type="domain" description="VWFA" evidence="4">
    <location>
        <begin position="246"/>
        <end position="433"/>
    </location>
</feature>
<keyword evidence="1" id="KW-0863">Zinc-finger</keyword>
<sequence>MANTTWSKLKRSLSSKFSFRSAFKSSSSTTITSSVVQADDAPPPSAAAASTPPAPLPPRPFSSSISTTTTTTTTSLSSRLSRTFSLRSSSKICAICLRSLRKGQGEAIFFAECSHPFHFNCIANNVKHGNLVCPVCRSEWKDLPFQAPANAFDPQRNAAGRARVSPYTNNARPILPESEHFSDDEPISVVPVDSSSPPPSQTLTLKSFPEYPALLASDCLPKFGVLVHIRAPPLDDISSHRRAPIDLVTVLDVSGSMADKMALLKCAVSFIIQNLGPSDRLSIVTFSSRARRVLRLTKMSDSGRTNALSVVNSLAADGGTNIVDGLKKAVRVLEERRYQNPVASIILLSDGRDTQRCSPETRSEYLKLLPASICATNVAAGTESPQATFPVHAFGFGVDHDATTMHAISDASRGTFSFIETIDILQDAFARCIGGLLSVVAEDVQLKVGSVCPGVQIESIPSGRHKNKISDQGRQAVIDIGNLYAEEEKEFLVYLSIPESSAADGQERSESTPLVAVSCSLKESVSRNIVQAGGVTVEIRRPQALSPTDQLVCLEFDRQRNRLAVMKAIADAQSMAELGNLEGAKVLLAEQRSALLSTASAQAGDGLCIWLEAELREIEQRMVNRESYERSGRAYVLSGISSHTSQRATTRGHTTSFIITRGEGNSGLDTTTSYETPSMTSMVSRSQVLNSASATLLDKSKSSIIR</sequence>
<evidence type="ECO:0000313" key="5">
    <source>
        <dbReference type="EMBL" id="KAJ4832086.1"/>
    </source>
</evidence>
<evidence type="ECO:0000256" key="1">
    <source>
        <dbReference type="PROSITE-ProRule" id="PRU00175"/>
    </source>
</evidence>
<reference evidence="5" key="2">
    <citation type="journal article" date="2023" name="Plants (Basel)">
        <title>Annotation of the Turnera subulata (Passifloraceae) Draft Genome Reveals the S-Locus Evolved after the Divergence of Turneroideae from Passifloroideae in a Stepwise Manner.</title>
        <authorList>
            <person name="Henning P.M."/>
            <person name="Roalson E.H."/>
            <person name="Mir W."/>
            <person name="McCubbin A.G."/>
            <person name="Shore J.S."/>
        </authorList>
    </citation>
    <scope>NUCLEOTIDE SEQUENCE</scope>
    <source>
        <strain evidence="5">F60SS</strain>
    </source>
</reference>
<evidence type="ECO:0000259" key="3">
    <source>
        <dbReference type="PROSITE" id="PS50089"/>
    </source>
</evidence>
<dbReference type="PANTHER" id="PTHR10579">
    <property type="entry name" value="CALCIUM-ACTIVATED CHLORIDE CHANNEL REGULATOR"/>
    <property type="match status" value="1"/>
</dbReference>
<organism evidence="5 6">
    <name type="scientific">Turnera subulata</name>
    <dbReference type="NCBI Taxonomy" id="218843"/>
    <lineage>
        <taxon>Eukaryota</taxon>
        <taxon>Viridiplantae</taxon>
        <taxon>Streptophyta</taxon>
        <taxon>Embryophyta</taxon>
        <taxon>Tracheophyta</taxon>
        <taxon>Spermatophyta</taxon>
        <taxon>Magnoliopsida</taxon>
        <taxon>eudicotyledons</taxon>
        <taxon>Gunneridae</taxon>
        <taxon>Pentapetalae</taxon>
        <taxon>rosids</taxon>
        <taxon>fabids</taxon>
        <taxon>Malpighiales</taxon>
        <taxon>Passifloraceae</taxon>
        <taxon>Turnera</taxon>
    </lineage>
</organism>
<feature type="compositionally biased region" description="Low complexity" evidence="2">
    <location>
        <begin position="23"/>
        <end position="34"/>
    </location>
</feature>
<reference evidence="5" key="1">
    <citation type="submission" date="2022-02" db="EMBL/GenBank/DDBJ databases">
        <authorList>
            <person name="Henning P.M."/>
            <person name="McCubbin A.G."/>
            <person name="Shore J.S."/>
        </authorList>
    </citation>
    <scope>NUCLEOTIDE SEQUENCE</scope>
    <source>
        <strain evidence="5">F60SS</strain>
        <tissue evidence="5">Leaves</tissue>
    </source>
</reference>
<gene>
    <name evidence="5" type="ORF">Tsubulata_009861</name>
</gene>
<dbReference type="CDD" id="cd23114">
    <property type="entry name" value="RING-H2_WAVH2"/>
    <property type="match status" value="1"/>
</dbReference>
<dbReference type="PROSITE" id="PS50234">
    <property type="entry name" value="VWFA"/>
    <property type="match status" value="1"/>
</dbReference>
<feature type="compositionally biased region" description="Low complexity" evidence="2">
    <location>
        <begin position="61"/>
        <end position="74"/>
    </location>
</feature>
<dbReference type="InterPro" id="IPR036465">
    <property type="entry name" value="vWFA_dom_sf"/>
</dbReference>
<dbReference type="InterPro" id="IPR051266">
    <property type="entry name" value="CLCR"/>
</dbReference>
<dbReference type="InterPro" id="IPR032838">
    <property type="entry name" value="Vwaint_dom"/>
</dbReference>
<dbReference type="OrthoDB" id="687730at2759"/>
<feature type="domain" description="RING-type" evidence="3">
    <location>
        <begin position="93"/>
        <end position="137"/>
    </location>
</feature>
<dbReference type="SMART" id="SM00184">
    <property type="entry name" value="RING"/>
    <property type="match status" value="1"/>
</dbReference>
<dbReference type="Gene3D" id="3.30.40.10">
    <property type="entry name" value="Zinc/RING finger domain, C3HC4 (zinc finger)"/>
    <property type="match status" value="1"/>
</dbReference>
<keyword evidence="1" id="KW-0479">Metal-binding</keyword>
<dbReference type="SUPFAM" id="SSF57850">
    <property type="entry name" value="RING/U-box"/>
    <property type="match status" value="1"/>
</dbReference>